<dbReference type="AlphaFoldDB" id="A0A8I2YJ50"/>
<evidence type="ECO:0000313" key="3">
    <source>
        <dbReference type="Proteomes" id="UP000683000"/>
    </source>
</evidence>
<proteinExistence type="predicted"/>
<dbReference type="Pfam" id="PF18759">
    <property type="entry name" value="Plavaka"/>
    <property type="match status" value="1"/>
</dbReference>
<dbReference type="OrthoDB" id="3199698at2759"/>
<keyword evidence="3" id="KW-1185">Reference proteome</keyword>
<feature type="region of interest" description="Disordered" evidence="1">
    <location>
        <begin position="14"/>
        <end position="37"/>
    </location>
</feature>
<feature type="compositionally biased region" description="Basic and acidic residues" evidence="1">
    <location>
        <begin position="27"/>
        <end position="37"/>
    </location>
</feature>
<sequence length="186" mass="21419">MNCIGAHCDINGYDLPDGAPSPSSNHSKPEDQNPWHPFSDRAQFELADFLFCRNEMPRAQVDELMQILAALNQHHHKDPPFASANDLYQKIDQIDDSKSWQSFSFSYAGNDLELENGNLASWKQETYQLVLRNAKSLIQEQLACSEFKDYMDYCPHQIFDDDGNQVWSDFMSGNWAWEQCVSLLVF</sequence>
<name>A0A8I2YJ50_9AGAM</name>
<evidence type="ECO:0000313" key="2">
    <source>
        <dbReference type="EMBL" id="KAG6372840.1"/>
    </source>
</evidence>
<protein>
    <submittedName>
        <fullName evidence="2">Uncharacterized protein</fullName>
    </submittedName>
</protein>
<accession>A0A8I2YJ50</accession>
<dbReference type="Proteomes" id="UP000683000">
    <property type="component" value="Unassembled WGS sequence"/>
</dbReference>
<organism evidence="2 3">
    <name type="scientific">Boletus reticuloceps</name>
    <dbReference type="NCBI Taxonomy" id="495285"/>
    <lineage>
        <taxon>Eukaryota</taxon>
        <taxon>Fungi</taxon>
        <taxon>Dikarya</taxon>
        <taxon>Basidiomycota</taxon>
        <taxon>Agaricomycotina</taxon>
        <taxon>Agaricomycetes</taxon>
        <taxon>Agaricomycetidae</taxon>
        <taxon>Boletales</taxon>
        <taxon>Boletineae</taxon>
        <taxon>Boletaceae</taxon>
        <taxon>Boletoideae</taxon>
        <taxon>Boletus</taxon>
    </lineage>
</organism>
<dbReference type="InterPro" id="IPR041078">
    <property type="entry name" value="Plavaka"/>
</dbReference>
<reference evidence="2" key="1">
    <citation type="submission" date="2021-03" db="EMBL/GenBank/DDBJ databases">
        <title>Evolutionary innovations through gain and loss of genes in the ectomycorrhizal Boletales.</title>
        <authorList>
            <person name="Wu G."/>
            <person name="Miyauchi S."/>
            <person name="Morin E."/>
            <person name="Yang Z.-L."/>
            <person name="Xu J."/>
            <person name="Martin F.M."/>
        </authorList>
    </citation>
    <scope>NUCLEOTIDE SEQUENCE</scope>
    <source>
        <strain evidence="2">BR01</strain>
    </source>
</reference>
<dbReference type="EMBL" id="JAGFBS010000025">
    <property type="protein sequence ID" value="KAG6372840.1"/>
    <property type="molecule type" value="Genomic_DNA"/>
</dbReference>
<gene>
    <name evidence="2" type="ORF">JVT61DRAFT_7265</name>
</gene>
<evidence type="ECO:0000256" key="1">
    <source>
        <dbReference type="SAM" id="MobiDB-lite"/>
    </source>
</evidence>
<comment type="caution">
    <text evidence="2">The sequence shown here is derived from an EMBL/GenBank/DDBJ whole genome shotgun (WGS) entry which is preliminary data.</text>
</comment>